<feature type="region of interest" description="Disordered" evidence="1">
    <location>
        <begin position="309"/>
        <end position="329"/>
    </location>
</feature>
<evidence type="ECO:0000259" key="2">
    <source>
        <dbReference type="Pfam" id="PF19289"/>
    </source>
</evidence>
<dbReference type="SUPFAM" id="SSF111283">
    <property type="entry name" value="Putative modulator of DNA gyrase, PmbA/TldD"/>
    <property type="match status" value="1"/>
</dbReference>
<dbReference type="Gene3D" id="3.30.2290.10">
    <property type="entry name" value="PmbA/TldD superfamily"/>
    <property type="match status" value="1"/>
</dbReference>
<sequence length="446" mass="44271">MSTPPPVDLAARALDALDGAGWATVVHERSASVVLPRGGQLRTTAVDRTEVTFTAWRDGHLGSASTSALDASALAAAARRAIRAADAMAAAADGPGDATPPPEPVDVEGSDGGDEETAAAETATGLAAVQAVRAATGDEPVAASWVHGALTRAVAASTGLVLGERTTDAHLRVRVGAGGVRAARASGSARAAADLDGDALARRALGRIPGGEWHDPTAGEQTIVLSPEAVAAILDVAGPLVFDGLAAADGRTRADGRLATAVGSALVDLTDDPGHAGTLPRAFDASGTRKHPLRLVDAGVLASLVHDGRSRTSTGHATSPGGDARGPRPTNLVLAGGGAVDLEALVAGVELGLLVTSIGDLRPINAELGLAYGIAAEGASRIVDGRIAGAAGSVPLLVSPLEVLSGVEALTVDRTLVGTPTRDGVRFGHGVLAPALRTTGGIVVTD</sequence>
<feature type="region of interest" description="Disordered" evidence="1">
    <location>
        <begin position="88"/>
        <end position="116"/>
    </location>
</feature>
<dbReference type="InterPro" id="IPR035068">
    <property type="entry name" value="TldD/PmbA_N"/>
</dbReference>
<dbReference type="InterPro" id="IPR045569">
    <property type="entry name" value="Metalloprtase-TldD/E_C"/>
</dbReference>
<dbReference type="EMBL" id="CAFBMK010000017">
    <property type="protein sequence ID" value="CAB4900121.1"/>
    <property type="molecule type" value="Genomic_DNA"/>
</dbReference>
<name>A0A6J7FWY7_9ZZZZ</name>
<proteinExistence type="predicted"/>
<feature type="domain" description="Metalloprotease TldD/E C-terminal" evidence="2">
    <location>
        <begin position="219"/>
        <end position="422"/>
    </location>
</feature>
<protein>
    <submittedName>
        <fullName evidence="3">Unannotated protein</fullName>
    </submittedName>
</protein>
<dbReference type="GO" id="GO:0008237">
    <property type="term" value="F:metallopeptidase activity"/>
    <property type="evidence" value="ECO:0007669"/>
    <property type="project" value="InterPro"/>
</dbReference>
<dbReference type="Pfam" id="PF19289">
    <property type="entry name" value="PmbA_TldD_3rd"/>
    <property type="match status" value="1"/>
</dbReference>
<dbReference type="InterPro" id="IPR036059">
    <property type="entry name" value="TldD/PmbA_sf"/>
</dbReference>
<evidence type="ECO:0000256" key="1">
    <source>
        <dbReference type="SAM" id="MobiDB-lite"/>
    </source>
</evidence>
<feature type="compositionally biased region" description="Low complexity" evidence="1">
    <location>
        <begin position="88"/>
        <end position="97"/>
    </location>
</feature>
<feature type="compositionally biased region" description="Acidic residues" evidence="1">
    <location>
        <begin position="105"/>
        <end position="116"/>
    </location>
</feature>
<accession>A0A6J7FWY7</accession>
<gene>
    <name evidence="3" type="ORF">UFOPK3564_00521</name>
</gene>
<dbReference type="GO" id="GO:0006508">
    <property type="term" value="P:proteolysis"/>
    <property type="evidence" value="ECO:0007669"/>
    <property type="project" value="InterPro"/>
</dbReference>
<organism evidence="3">
    <name type="scientific">freshwater metagenome</name>
    <dbReference type="NCBI Taxonomy" id="449393"/>
    <lineage>
        <taxon>unclassified sequences</taxon>
        <taxon>metagenomes</taxon>
        <taxon>ecological metagenomes</taxon>
    </lineage>
</organism>
<dbReference type="PANTHER" id="PTHR43666:SF1">
    <property type="entry name" value="CONSERVED PROTEIN"/>
    <property type="match status" value="1"/>
</dbReference>
<dbReference type="AlphaFoldDB" id="A0A6J7FWY7"/>
<evidence type="ECO:0000313" key="3">
    <source>
        <dbReference type="EMBL" id="CAB4900121.1"/>
    </source>
</evidence>
<reference evidence="3" key="1">
    <citation type="submission" date="2020-05" db="EMBL/GenBank/DDBJ databases">
        <authorList>
            <person name="Chiriac C."/>
            <person name="Salcher M."/>
            <person name="Ghai R."/>
            <person name="Kavagutti S V."/>
        </authorList>
    </citation>
    <scope>NUCLEOTIDE SEQUENCE</scope>
</reference>
<dbReference type="PANTHER" id="PTHR43666">
    <property type="entry name" value="TLDD PROTEIN"/>
    <property type="match status" value="1"/>
</dbReference>